<evidence type="ECO:0000256" key="5">
    <source>
        <dbReference type="PROSITE-ProRule" id="PRU01248"/>
    </source>
</evidence>
<name>A0A511AES9_9MICO</name>
<evidence type="ECO:0000313" key="10">
    <source>
        <dbReference type="Proteomes" id="UP000321225"/>
    </source>
</evidence>
<dbReference type="PROSITE" id="PS51900">
    <property type="entry name" value="CB"/>
    <property type="match status" value="1"/>
</dbReference>
<feature type="domain" description="Core-binding (CB)" evidence="8">
    <location>
        <begin position="62"/>
        <end position="143"/>
    </location>
</feature>
<dbReference type="EMBL" id="BJUW01000007">
    <property type="protein sequence ID" value="GEK86670.1"/>
    <property type="molecule type" value="Genomic_DNA"/>
</dbReference>
<keyword evidence="2" id="KW-0229">DNA integration</keyword>
<dbReference type="AlphaFoldDB" id="A0A511AES9"/>
<reference evidence="9 10" key="1">
    <citation type="submission" date="2019-07" db="EMBL/GenBank/DDBJ databases">
        <title>Whole genome shotgun sequence of Microbacterium aerolatum NBRC 103071.</title>
        <authorList>
            <person name="Hosoyama A."/>
            <person name="Uohara A."/>
            <person name="Ohji S."/>
            <person name="Ichikawa N."/>
        </authorList>
    </citation>
    <scope>NUCLEOTIDE SEQUENCE [LARGE SCALE GENOMIC DNA]</scope>
    <source>
        <strain evidence="9 10">NBRC 103071</strain>
    </source>
</reference>
<evidence type="ECO:0000313" key="9">
    <source>
        <dbReference type="EMBL" id="GEK86670.1"/>
    </source>
</evidence>
<dbReference type="Pfam" id="PF14659">
    <property type="entry name" value="Phage_int_SAM_3"/>
    <property type="match status" value="1"/>
</dbReference>
<feature type="region of interest" description="Disordered" evidence="6">
    <location>
        <begin position="355"/>
        <end position="379"/>
    </location>
</feature>
<dbReference type="GO" id="GO:0006310">
    <property type="term" value="P:DNA recombination"/>
    <property type="evidence" value="ECO:0007669"/>
    <property type="project" value="UniProtKB-KW"/>
</dbReference>
<dbReference type="Proteomes" id="UP000321225">
    <property type="component" value="Unassembled WGS sequence"/>
</dbReference>
<feature type="domain" description="Tyr recombinase" evidence="7">
    <location>
        <begin position="164"/>
        <end position="351"/>
    </location>
</feature>
<comment type="similarity">
    <text evidence="1">Belongs to the 'phage' integrase family.</text>
</comment>
<dbReference type="GO" id="GO:0003677">
    <property type="term" value="F:DNA binding"/>
    <property type="evidence" value="ECO:0007669"/>
    <property type="project" value="UniProtKB-UniRule"/>
</dbReference>
<dbReference type="InterPro" id="IPR044068">
    <property type="entry name" value="CB"/>
</dbReference>
<dbReference type="Gene3D" id="1.10.150.130">
    <property type="match status" value="1"/>
</dbReference>
<dbReference type="CDD" id="cd01189">
    <property type="entry name" value="INT_ICEBs1_C_like"/>
    <property type="match status" value="1"/>
</dbReference>
<dbReference type="Pfam" id="PF00589">
    <property type="entry name" value="Phage_integrase"/>
    <property type="match status" value="1"/>
</dbReference>
<dbReference type="InterPro" id="IPR002104">
    <property type="entry name" value="Integrase_catalytic"/>
</dbReference>
<dbReference type="InterPro" id="IPR010998">
    <property type="entry name" value="Integrase_recombinase_N"/>
</dbReference>
<dbReference type="PANTHER" id="PTHR30349:SF64">
    <property type="entry name" value="PROPHAGE INTEGRASE INTD-RELATED"/>
    <property type="match status" value="1"/>
</dbReference>
<dbReference type="InterPro" id="IPR011010">
    <property type="entry name" value="DNA_brk_join_enz"/>
</dbReference>
<evidence type="ECO:0000259" key="8">
    <source>
        <dbReference type="PROSITE" id="PS51900"/>
    </source>
</evidence>
<sequence>MGSVTPYKTNEGRRYRVRFRTPDNRQTDKRGFKTRRAAEIFLASVEIAKARGEFINPSDARVTVATLGDDWLTARKAVMKPSSYRSLESAWRLHVLPRWGSWKISAVRHSDVQAWVSELAAVRSATTVLRAYGILAGIFDAAVRDRRLGANPIRDMTLPRKNPKRKSYLSHDQVSLLAERSVHPMLVFFLAYTGLRWGEASALRVRDLDPVRSRVLVSENAVMVSGTVHMGTPKSHHARSVPVPRFLARDLRTIARLRRPDEFLFGDGAEPMRLPNSKSGWFAAAVKRTMAEDRSFPYVSPHDLRHTAASLAISAGANVKAVQRMLGHASAAMTLDTYSDLFDDDLDAVSEALDRARSQSMETGPWPSPQPGRSSDLRM</sequence>
<dbReference type="Gene3D" id="1.10.443.10">
    <property type="entry name" value="Intergrase catalytic core"/>
    <property type="match status" value="1"/>
</dbReference>
<evidence type="ECO:0000259" key="7">
    <source>
        <dbReference type="PROSITE" id="PS51898"/>
    </source>
</evidence>
<evidence type="ECO:0000256" key="6">
    <source>
        <dbReference type="SAM" id="MobiDB-lite"/>
    </source>
</evidence>
<evidence type="ECO:0000256" key="2">
    <source>
        <dbReference type="ARBA" id="ARBA00022908"/>
    </source>
</evidence>
<dbReference type="OrthoDB" id="1822491at2"/>
<accession>A0A511AES9</accession>
<gene>
    <name evidence="9" type="ORF">MAE01_18460</name>
</gene>
<evidence type="ECO:0000256" key="4">
    <source>
        <dbReference type="ARBA" id="ARBA00023172"/>
    </source>
</evidence>
<dbReference type="SUPFAM" id="SSF56349">
    <property type="entry name" value="DNA breaking-rejoining enzymes"/>
    <property type="match status" value="1"/>
</dbReference>
<dbReference type="PANTHER" id="PTHR30349">
    <property type="entry name" value="PHAGE INTEGRASE-RELATED"/>
    <property type="match status" value="1"/>
</dbReference>
<dbReference type="InterPro" id="IPR050090">
    <property type="entry name" value="Tyrosine_recombinase_XerCD"/>
</dbReference>
<organism evidence="9 10">
    <name type="scientific">Microbacterium aerolatum</name>
    <dbReference type="NCBI Taxonomy" id="153731"/>
    <lineage>
        <taxon>Bacteria</taxon>
        <taxon>Bacillati</taxon>
        <taxon>Actinomycetota</taxon>
        <taxon>Actinomycetes</taxon>
        <taxon>Micrococcales</taxon>
        <taxon>Microbacteriaceae</taxon>
        <taxon>Microbacterium</taxon>
    </lineage>
</organism>
<evidence type="ECO:0000256" key="1">
    <source>
        <dbReference type="ARBA" id="ARBA00008857"/>
    </source>
</evidence>
<keyword evidence="4" id="KW-0233">DNA recombination</keyword>
<comment type="caution">
    <text evidence="9">The sequence shown here is derived from an EMBL/GenBank/DDBJ whole genome shotgun (WGS) entry which is preliminary data.</text>
</comment>
<dbReference type="RefSeq" id="WP_147039266.1">
    <property type="nucleotide sequence ID" value="NZ_BJUW01000007.1"/>
</dbReference>
<protein>
    <submittedName>
        <fullName evidence="9">Site-specific integrase</fullName>
    </submittedName>
</protein>
<keyword evidence="3 5" id="KW-0238">DNA-binding</keyword>
<proteinExistence type="inferred from homology"/>
<dbReference type="GO" id="GO:0015074">
    <property type="term" value="P:DNA integration"/>
    <property type="evidence" value="ECO:0007669"/>
    <property type="project" value="UniProtKB-KW"/>
</dbReference>
<evidence type="ECO:0000256" key="3">
    <source>
        <dbReference type="ARBA" id="ARBA00023125"/>
    </source>
</evidence>
<dbReference type="InterPro" id="IPR013762">
    <property type="entry name" value="Integrase-like_cat_sf"/>
</dbReference>
<dbReference type="PROSITE" id="PS51898">
    <property type="entry name" value="TYR_RECOMBINASE"/>
    <property type="match status" value="1"/>
</dbReference>
<dbReference type="InterPro" id="IPR004107">
    <property type="entry name" value="Integrase_SAM-like_N"/>
</dbReference>
<keyword evidence="10" id="KW-1185">Reference proteome</keyword>